<keyword evidence="1" id="KW-0479">Metal-binding</keyword>
<dbReference type="InterPro" id="IPR029063">
    <property type="entry name" value="SAM-dependent_MTases_sf"/>
</dbReference>
<dbReference type="EMBL" id="FOEN01000013">
    <property type="protein sequence ID" value="SEQ48415.1"/>
    <property type="molecule type" value="Genomic_DNA"/>
</dbReference>
<dbReference type="InterPro" id="IPR048647">
    <property type="entry name" value="RlmA_N"/>
</dbReference>
<keyword evidence="1" id="KW-0862">Zinc</keyword>
<dbReference type="GO" id="GO:0032259">
    <property type="term" value="P:methylation"/>
    <property type="evidence" value="ECO:0007669"/>
    <property type="project" value="UniProtKB-KW"/>
</dbReference>
<dbReference type="Pfam" id="PF21302">
    <property type="entry name" value="Zn_ribbon_RlmA"/>
    <property type="match status" value="1"/>
</dbReference>
<dbReference type="Gene3D" id="3.40.50.150">
    <property type="entry name" value="Vaccinia Virus protein VP39"/>
    <property type="match status" value="1"/>
</dbReference>
<dbReference type="GO" id="GO:0008757">
    <property type="term" value="F:S-adenosylmethionine-dependent methyltransferase activity"/>
    <property type="evidence" value="ECO:0007669"/>
    <property type="project" value="InterPro"/>
</dbReference>
<dbReference type="Proteomes" id="UP000198833">
    <property type="component" value="Unassembled WGS sequence"/>
</dbReference>
<dbReference type="PIRSF" id="PIRSF018249">
    <property type="entry name" value="MyrA_prd"/>
    <property type="match status" value="1"/>
</dbReference>
<dbReference type="OrthoDB" id="5522265at2"/>
<keyword evidence="6" id="KW-1185">Reference proteome</keyword>
<dbReference type="SUPFAM" id="SSF53335">
    <property type="entry name" value="S-adenosyl-L-methionine-dependent methyltransferases"/>
    <property type="match status" value="1"/>
</dbReference>
<feature type="domain" description="23S rRNA (guanine(745)-N(1))-methyltransferase N-terminal" evidence="4">
    <location>
        <begin position="21"/>
        <end position="54"/>
    </location>
</feature>
<dbReference type="InterPro" id="IPR016718">
    <property type="entry name" value="rRNA_m1G-MeTrfase_A_prd"/>
</dbReference>
<sequence>MKESKRQQALTWLAGHPVSWQCLHCDQPLQLLGQRLTCNNGHSFDLSRQGYVNLAKNNHPSQYDQTLFNLRRRIILESPFYQALHQALLTIIKERPVTHLLDAGCGEGSHLYRLSQFLEPTLSLIGVDLAKEGIQLATDFNQSQFSVVADLAQLPFQENSFDLVLSILSPANYEEFNRVLKTTGRLIKVIPNTRYLIELRSAIANLLEQAEVEYSNEDVEQVFRHHYIKVEDHDVYQKLALSEDQRRQLIHMTPLTWRLTTKQKEELFNQLPTTISLDLRVLVAEKVNFLG</sequence>
<feature type="binding site" evidence="1">
    <location>
        <position position="38"/>
    </location>
    <ligand>
        <name>Zn(2+)</name>
        <dbReference type="ChEBI" id="CHEBI:29105"/>
    </ligand>
</feature>
<reference evidence="5 6" key="1">
    <citation type="submission" date="2016-10" db="EMBL/GenBank/DDBJ databases">
        <authorList>
            <person name="de Groot N.N."/>
        </authorList>
    </citation>
    <scope>NUCLEOTIDE SEQUENCE [LARGE SCALE GENOMIC DNA]</scope>
    <source>
        <strain evidence="5 6">DSM 15695</strain>
    </source>
</reference>
<dbReference type="PANTHER" id="PTHR43460:SF1">
    <property type="entry name" value="METHYLTRANSFERASE TYPE 11 DOMAIN-CONTAINING PROTEIN"/>
    <property type="match status" value="1"/>
</dbReference>
<evidence type="ECO:0000256" key="1">
    <source>
        <dbReference type="PIRSR" id="PIRSR018249-1"/>
    </source>
</evidence>
<dbReference type="Pfam" id="PF13847">
    <property type="entry name" value="Methyltransf_31"/>
    <property type="match status" value="1"/>
</dbReference>
<keyword evidence="2" id="KW-0949">S-adenosyl-L-methionine</keyword>
<dbReference type="InterPro" id="IPR052939">
    <property type="entry name" value="23S_rRNA_MeTrnsfrase_RlmA"/>
</dbReference>
<dbReference type="PANTHER" id="PTHR43460">
    <property type="entry name" value="METHYLTRANSFERASE"/>
    <property type="match status" value="1"/>
</dbReference>
<dbReference type="GO" id="GO:0046872">
    <property type="term" value="F:metal ion binding"/>
    <property type="evidence" value="ECO:0007669"/>
    <property type="project" value="UniProtKB-KW"/>
</dbReference>
<protein>
    <submittedName>
        <fullName evidence="5">23S rRNA m(1)G-748 methyltransferase</fullName>
    </submittedName>
</protein>
<feature type="binding site" evidence="2">
    <location>
        <position position="195"/>
    </location>
    <ligand>
        <name>S-adenosyl-L-methionine</name>
        <dbReference type="ChEBI" id="CHEBI:59789"/>
    </ligand>
</feature>
<accession>A0A1H9GE49</accession>
<evidence type="ECO:0000259" key="3">
    <source>
        <dbReference type="Pfam" id="PF13847"/>
    </source>
</evidence>
<keyword evidence="5" id="KW-0489">Methyltransferase</keyword>
<dbReference type="CDD" id="cd02440">
    <property type="entry name" value="AdoMet_MTases"/>
    <property type="match status" value="1"/>
</dbReference>
<feature type="binding site" evidence="2">
    <location>
        <position position="81"/>
    </location>
    <ligand>
        <name>S-adenosyl-L-methionine</name>
        <dbReference type="ChEBI" id="CHEBI:59789"/>
    </ligand>
</feature>
<keyword evidence="5" id="KW-0808">Transferase</keyword>
<gene>
    <name evidence="5" type="ORF">SAMN04488558_11315</name>
</gene>
<organism evidence="5 6">
    <name type="scientific">Ignavigranum ruoffiae</name>
    <dbReference type="NCBI Taxonomy" id="89093"/>
    <lineage>
        <taxon>Bacteria</taxon>
        <taxon>Bacillati</taxon>
        <taxon>Bacillota</taxon>
        <taxon>Bacilli</taxon>
        <taxon>Lactobacillales</taxon>
        <taxon>Aerococcaceae</taxon>
        <taxon>Ignavigranum</taxon>
    </lineage>
</organism>
<evidence type="ECO:0000313" key="6">
    <source>
        <dbReference type="Proteomes" id="UP000198833"/>
    </source>
</evidence>
<feature type="binding site" evidence="1">
    <location>
        <position position="42"/>
    </location>
    <ligand>
        <name>Zn(2+)</name>
        <dbReference type="ChEBI" id="CHEBI:29105"/>
    </ligand>
</feature>
<dbReference type="STRING" id="89093.SAMN04488558_11315"/>
<evidence type="ECO:0000259" key="4">
    <source>
        <dbReference type="Pfam" id="PF21302"/>
    </source>
</evidence>
<dbReference type="InterPro" id="IPR025714">
    <property type="entry name" value="Methyltranfer_dom"/>
</dbReference>
<evidence type="ECO:0000256" key="2">
    <source>
        <dbReference type="PIRSR" id="PIRSR018249-2"/>
    </source>
</evidence>
<dbReference type="AlphaFoldDB" id="A0A1H9GE49"/>
<feature type="binding site" evidence="2">
    <location>
        <begin position="107"/>
        <end position="108"/>
    </location>
    <ligand>
        <name>S-adenosyl-L-methionine</name>
        <dbReference type="ChEBI" id="CHEBI:59789"/>
    </ligand>
</feature>
<proteinExistence type="predicted"/>
<feature type="domain" description="Methyltransferase" evidence="3">
    <location>
        <begin position="98"/>
        <end position="227"/>
    </location>
</feature>
<evidence type="ECO:0000313" key="5">
    <source>
        <dbReference type="EMBL" id="SEQ48415.1"/>
    </source>
</evidence>
<name>A0A1H9GE49_9LACT</name>